<dbReference type="RefSeq" id="NP_984448.2">
    <property type="nucleotide sequence ID" value="NM_209801.2"/>
</dbReference>
<dbReference type="STRING" id="284811.Q759C5"/>
<name>Q759C5_EREGS</name>
<evidence type="ECO:0000313" key="2">
    <source>
        <dbReference type="Proteomes" id="UP000000591"/>
    </source>
</evidence>
<dbReference type="GO" id="GO:0000736">
    <property type="term" value="P:double-strand break repair via single-strand annealing, removal of nonhomologous ends"/>
    <property type="evidence" value="ECO:0007669"/>
    <property type="project" value="InterPro"/>
</dbReference>
<dbReference type="OMA" id="HKWELDI"/>
<reference evidence="1 2" key="1">
    <citation type="journal article" date="2004" name="Science">
        <title>The Ashbya gossypii genome as a tool for mapping the ancient Saccharomyces cerevisiae genome.</title>
        <authorList>
            <person name="Dietrich F.S."/>
            <person name="Voegeli S."/>
            <person name="Brachat S."/>
            <person name="Lerch A."/>
            <person name="Gates K."/>
            <person name="Steiner S."/>
            <person name="Mohr C."/>
            <person name="Pohlmann R."/>
            <person name="Luedi P."/>
            <person name="Choi S."/>
            <person name="Wing R.A."/>
            <person name="Flavier A."/>
            <person name="Gaffney T.D."/>
            <person name="Philippsen P."/>
        </authorList>
    </citation>
    <scope>NUCLEOTIDE SEQUENCE [LARGE SCALE GENOMIC DNA]</scope>
    <source>
        <strain evidence="2">ATCC 10895 / CBS 109.51 / FGSC 9923 / NRRL Y-1056</strain>
    </source>
</reference>
<dbReference type="InterPro" id="IPR021624">
    <property type="entry name" value="Saw1"/>
</dbReference>
<dbReference type="GeneID" id="4620613"/>
<protein>
    <submittedName>
        <fullName evidence="1">ADR352Cp</fullName>
    </submittedName>
</protein>
<dbReference type="AlphaFoldDB" id="Q759C5"/>
<dbReference type="EMBL" id="AE016817">
    <property type="protein sequence ID" value="AAS52272.2"/>
    <property type="molecule type" value="Genomic_DNA"/>
</dbReference>
<gene>
    <name evidence="1" type="ORF">AGOS_ADR352C</name>
</gene>
<dbReference type="OrthoDB" id="4034365at2759"/>
<reference evidence="2" key="2">
    <citation type="journal article" date="2013" name="G3 (Bethesda)">
        <title>Genomes of Ashbya fungi isolated from insects reveal four mating-type loci, numerous translocations, lack of transposons, and distinct gene duplications.</title>
        <authorList>
            <person name="Dietrich F.S."/>
            <person name="Voegeli S."/>
            <person name="Kuo S."/>
            <person name="Philippsen P."/>
        </authorList>
    </citation>
    <scope>GENOME REANNOTATION</scope>
    <source>
        <strain evidence="2">ATCC 10895 / CBS 109.51 / FGSC 9923 / NRRL Y-1056</strain>
    </source>
</reference>
<sequence>MSPTHALLQLQPGYVMPVRVFINRREVLNNAASCSLFEAPILSNSAIVRLKSPSVRVHLSEDDKQSLLAELRDDLLYIIYELGSPGAEETLRKFKIGGLADFRDIVRAAEQGDRPEQPIPGLDLHTMTFERLDKQRFRLHFEHNWVVNIILNDIRKLAVWRRLLLCDIAPIGVPAAAAPAPMPAGAPYVLLRERRGRVSPQGMLQEDAPEGVPREGDLNVEQKPVLDYRYKSVTNLGPGIEIHVLQRPRRVRPR</sequence>
<keyword evidence="2" id="KW-1185">Reference proteome</keyword>
<dbReference type="eggNOG" id="ENOG502S0N2">
    <property type="taxonomic scope" value="Eukaryota"/>
</dbReference>
<dbReference type="HOGENOM" id="CLU_091781_0_0_1"/>
<organism evidence="1 2">
    <name type="scientific">Eremothecium gossypii (strain ATCC 10895 / CBS 109.51 / FGSC 9923 / NRRL Y-1056)</name>
    <name type="common">Yeast</name>
    <name type="synonym">Ashbya gossypii</name>
    <dbReference type="NCBI Taxonomy" id="284811"/>
    <lineage>
        <taxon>Eukaryota</taxon>
        <taxon>Fungi</taxon>
        <taxon>Dikarya</taxon>
        <taxon>Ascomycota</taxon>
        <taxon>Saccharomycotina</taxon>
        <taxon>Saccharomycetes</taxon>
        <taxon>Saccharomycetales</taxon>
        <taxon>Saccharomycetaceae</taxon>
        <taxon>Eremothecium</taxon>
    </lineage>
</organism>
<dbReference type="GO" id="GO:0070336">
    <property type="term" value="F:flap-structured DNA binding"/>
    <property type="evidence" value="ECO:0007669"/>
    <property type="project" value="InterPro"/>
</dbReference>
<dbReference type="FunCoup" id="Q759C5">
    <property type="interactions" value="70"/>
</dbReference>
<dbReference type="KEGG" id="ago:AGOS_ADR352C"/>
<dbReference type="Proteomes" id="UP000000591">
    <property type="component" value="Chromosome IV"/>
</dbReference>
<proteinExistence type="predicted"/>
<evidence type="ECO:0000313" key="1">
    <source>
        <dbReference type="EMBL" id="AAS52272.2"/>
    </source>
</evidence>
<accession>Q759C5</accession>
<dbReference type="InParanoid" id="Q759C5"/>
<dbReference type="Pfam" id="PF11561">
    <property type="entry name" value="Saw1"/>
    <property type="match status" value="1"/>
</dbReference>